<evidence type="ECO:0000313" key="3">
    <source>
        <dbReference type="Proteomes" id="UP000244855"/>
    </source>
</evidence>
<proteinExistence type="predicted"/>
<dbReference type="AlphaFoldDB" id="A0A2V1E798"/>
<protein>
    <recommendedName>
        <fullName evidence="4">Ubiquitin 3 binding protein But2 C-terminal domain-containing protein</fullName>
    </recommendedName>
</protein>
<accession>A0A2V1E798</accession>
<reference evidence="2 3" key="1">
    <citation type="journal article" date="2018" name="Sci. Rep.">
        <title>Comparative genomics provides insights into the lifestyle and reveals functional heterogeneity of dark septate endophytic fungi.</title>
        <authorList>
            <person name="Knapp D.G."/>
            <person name="Nemeth J.B."/>
            <person name="Barry K."/>
            <person name="Hainaut M."/>
            <person name="Henrissat B."/>
            <person name="Johnson J."/>
            <person name="Kuo A."/>
            <person name="Lim J.H.P."/>
            <person name="Lipzen A."/>
            <person name="Nolan M."/>
            <person name="Ohm R.A."/>
            <person name="Tamas L."/>
            <person name="Grigoriev I.V."/>
            <person name="Spatafora J.W."/>
            <person name="Nagy L.G."/>
            <person name="Kovacs G.M."/>
        </authorList>
    </citation>
    <scope>NUCLEOTIDE SEQUENCE [LARGE SCALE GENOMIC DNA]</scope>
    <source>
        <strain evidence="2 3">DSE2036</strain>
    </source>
</reference>
<gene>
    <name evidence="2" type="ORF">DM02DRAFT_667682</name>
</gene>
<evidence type="ECO:0000256" key="1">
    <source>
        <dbReference type="SAM" id="SignalP"/>
    </source>
</evidence>
<evidence type="ECO:0008006" key="4">
    <source>
        <dbReference type="Google" id="ProtNLM"/>
    </source>
</evidence>
<feature type="signal peptide" evidence="1">
    <location>
        <begin position="1"/>
        <end position="20"/>
    </location>
</feature>
<dbReference type="OrthoDB" id="3772810at2759"/>
<evidence type="ECO:0000313" key="2">
    <source>
        <dbReference type="EMBL" id="PVI06443.1"/>
    </source>
</evidence>
<feature type="chain" id="PRO_5016139183" description="Ubiquitin 3 binding protein But2 C-terminal domain-containing protein" evidence="1">
    <location>
        <begin position="21"/>
        <end position="248"/>
    </location>
</feature>
<keyword evidence="3" id="KW-1185">Reference proteome</keyword>
<name>A0A2V1E798_9PLEO</name>
<organism evidence="2 3">
    <name type="scientific">Periconia macrospinosa</name>
    <dbReference type="NCBI Taxonomy" id="97972"/>
    <lineage>
        <taxon>Eukaryota</taxon>
        <taxon>Fungi</taxon>
        <taxon>Dikarya</taxon>
        <taxon>Ascomycota</taxon>
        <taxon>Pezizomycotina</taxon>
        <taxon>Dothideomycetes</taxon>
        <taxon>Pleosporomycetidae</taxon>
        <taxon>Pleosporales</taxon>
        <taxon>Massarineae</taxon>
        <taxon>Periconiaceae</taxon>
        <taxon>Periconia</taxon>
    </lineage>
</organism>
<dbReference type="EMBL" id="KZ805309">
    <property type="protein sequence ID" value="PVI06443.1"/>
    <property type="molecule type" value="Genomic_DNA"/>
</dbReference>
<keyword evidence="1" id="KW-0732">Signal</keyword>
<dbReference type="Proteomes" id="UP000244855">
    <property type="component" value="Unassembled WGS sequence"/>
</dbReference>
<sequence length="248" mass="27587">MVRAIFTAYLVLFLARFAASLTNGTTTNLTSPYQESETFIQEFADGPPEETPSPRPSSGPCPLTFWPTNLTVVRSDNYSSPDMPDRHNLFLAIRQNNETRQYATEIQFTGITASEDTLCNLKLQLPTKGHEMYGGPQPILSIYQVARAPGNTATWSSYEPGDLILHNPLHVGEVNGSAWEQYRIYKYFNGYYDAASVPCNETLTFQIGMAHEGGGPLVNSWQFVNSNPPLTPVQGFKIWAGDKWCHGP</sequence>